<dbReference type="InterPro" id="IPR011990">
    <property type="entry name" value="TPR-like_helical_dom_sf"/>
</dbReference>
<dbReference type="Gene3D" id="2.60.120.10">
    <property type="entry name" value="Jelly Rolls"/>
    <property type="match status" value="2"/>
</dbReference>
<dbReference type="PANTHER" id="PTHR11635">
    <property type="entry name" value="CAMP-DEPENDENT PROTEIN KINASE REGULATORY CHAIN"/>
    <property type="match status" value="1"/>
</dbReference>
<gene>
    <name evidence="2" type="ordered locus">sce0061</name>
</gene>
<dbReference type="Gene3D" id="1.25.40.10">
    <property type="entry name" value="Tetratricopeptide repeat domain"/>
    <property type="match status" value="1"/>
</dbReference>
<name>A9GL27_SORC5</name>
<dbReference type="KEGG" id="scl:sce0061"/>
<proteinExistence type="predicted"/>
<organism evidence="2 3">
    <name type="scientific">Sorangium cellulosum (strain So ce56)</name>
    <name type="common">Polyangium cellulosum (strain So ce56)</name>
    <dbReference type="NCBI Taxonomy" id="448385"/>
    <lineage>
        <taxon>Bacteria</taxon>
        <taxon>Pseudomonadati</taxon>
        <taxon>Myxococcota</taxon>
        <taxon>Polyangia</taxon>
        <taxon>Polyangiales</taxon>
        <taxon>Polyangiaceae</taxon>
        <taxon>Sorangium</taxon>
    </lineage>
</organism>
<dbReference type="Pfam" id="PF00027">
    <property type="entry name" value="cNMP_binding"/>
    <property type="match status" value="2"/>
</dbReference>
<dbReference type="PANTHER" id="PTHR11635:SF152">
    <property type="entry name" value="CAMP-DEPENDENT PROTEIN KINASE TYPE I REGULATORY SUBUNIT-RELATED"/>
    <property type="match status" value="1"/>
</dbReference>
<dbReference type="AlphaFoldDB" id="A9GL27"/>
<dbReference type="GO" id="GO:0005952">
    <property type="term" value="C:cAMP-dependent protein kinase complex"/>
    <property type="evidence" value="ECO:0007669"/>
    <property type="project" value="InterPro"/>
</dbReference>
<dbReference type="InterPro" id="IPR014710">
    <property type="entry name" value="RmlC-like_jellyroll"/>
</dbReference>
<dbReference type="GO" id="GO:0005829">
    <property type="term" value="C:cytosol"/>
    <property type="evidence" value="ECO:0007669"/>
    <property type="project" value="TreeGrafter"/>
</dbReference>
<dbReference type="CDD" id="cd00038">
    <property type="entry name" value="CAP_ED"/>
    <property type="match status" value="2"/>
</dbReference>
<evidence type="ECO:0000259" key="1">
    <source>
        <dbReference type="PROSITE" id="PS50042"/>
    </source>
</evidence>
<evidence type="ECO:0000313" key="3">
    <source>
        <dbReference type="Proteomes" id="UP000002139"/>
    </source>
</evidence>
<dbReference type="InterPro" id="IPR018490">
    <property type="entry name" value="cNMP-bd_dom_sf"/>
</dbReference>
<evidence type="ECO:0000313" key="2">
    <source>
        <dbReference type="EMBL" id="CAN90217.1"/>
    </source>
</evidence>
<protein>
    <submittedName>
        <fullName evidence="2">cAMP-binding protein</fullName>
    </submittedName>
</protein>
<dbReference type="eggNOG" id="COG2905">
    <property type="taxonomic scope" value="Bacteria"/>
</dbReference>
<dbReference type="EMBL" id="AM746676">
    <property type="protein sequence ID" value="CAN90217.1"/>
    <property type="molecule type" value="Genomic_DNA"/>
</dbReference>
<dbReference type="Proteomes" id="UP000002139">
    <property type="component" value="Chromosome"/>
</dbReference>
<sequence>MNPDIHAYMALPPVLPGSIQQAESPIDRALSLALAGERDAALRWAAALVRHDPTMPSALCLCGRLLGELNRHEAAREACSTAIARAIDLENLPLAVAAARESERFGGDAGPGLDLIAEAFCRDSPRLGEGAPPPPPLPAAEAFQPLASVLTGALLLNKATEIIHDATRRLAAQADHPGIAPQPVFSSVGRDALRALCAAFTPVWVAAGTTVIEQGAARSEAYFVARGELEARRRRGDEEILLARLANGAMFGEMALLSRAPRTGSVIATRPSIVLEVKRDAIDDIAQREPEVGLELAAYCRDRMVENLVRMSDVLRVVPEADRPALVKRFRTRTFEKNERLLVQDERPPGLFLIASGEVAVVRRDAADDARVEPLVLSTLGPGDVAGEIAMVLRRATNADVIAVHPTVTLYLPATEFMGLVEDHPAVLAQLYKLAVLRDEETTSIMAEEVSVAEDFVLI</sequence>
<dbReference type="HOGENOM" id="CLU_043936_0_0_7"/>
<dbReference type="PROSITE" id="PS50042">
    <property type="entry name" value="CNMP_BINDING_3"/>
    <property type="match status" value="2"/>
</dbReference>
<dbReference type="SMART" id="SM00100">
    <property type="entry name" value="cNMP"/>
    <property type="match status" value="2"/>
</dbReference>
<reference evidence="2 3" key="1">
    <citation type="journal article" date="2007" name="Nat. Biotechnol.">
        <title>Complete genome sequence of the myxobacterium Sorangium cellulosum.</title>
        <authorList>
            <person name="Schneiker S."/>
            <person name="Perlova O."/>
            <person name="Kaiser O."/>
            <person name="Gerth K."/>
            <person name="Alici A."/>
            <person name="Altmeyer M.O."/>
            <person name="Bartels D."/>
            <person name="Bekel T."/>
            <person name="Beyer S."/>
            <person name="Bode E."/>
            <person name="Bode H.B."/>
            <person name="Bolten C.J."/>
            <person name="Choudhuri J.V."/>
            <person name="Doss S."/>
            <person name="Elnakady Y.A."/>
            <person name="Frank B."/>
            <person name="Gaigalat L."/>
            <person name="Goesmann A."/>
            <person name="Groeger C."/>
            <person name="Gross F."/>
            <person name="Jelsbak L."/>
            <person name="Jelsbak L."/>
            <person name="Kalinowski J."/>
            <person name="Kegler C."/>
            <person name="Knauber T."/>
            <person name="Konietzny S."/>
            <person name="Kopp M."/>
            <person name="Krause L."/>
            <person name="Krug D."/>
            <person name="Linke B."/>
            <person name="Mahmud T."/>
            <person name="Martinez-Arias R."/>
            <person name="McHardy A.C."/>
            <person name="Merai M."/>
            <person name="Meyer F."/>
            <person name="Mormann S."/>
            <person name="Munoz-Dorado J."/>
            <person name="Perez J."/>
            <person name="Pradella S."/>
            <person name="Rachid S."/>
            <person name="Raddatz G."/>
            <person name="Rosenau F."/>
            <person name="Rueckert C."/>
            <person name="Sasse F."/>
            <person name="Scharfe M."/>
            <person name="Schuster S.C."/>
            <person name="Suen G."/>
            <person name="Treuner-Lange A."/>
            <person name="Velicer G.J."/>
            <person name="Vorholter F.-J."/>
            <person name="Weissman K.J."/>
            <person name="Welch R.D."/>
            <person name="Wenzel S.C."/>
            <person name="Whitworth D.E."/>
            <person name="Wilhelm S."/>
            <person name="Wittmann C."/>
            <person name="Bloecker H."/>
            <person name="Puehler A."/>
            <person name="Mueller R."/>
        </authorList>
    </citation>
    <scope>NUCLEOTIDE SEQUENCE [LARGE SCALE GENOMIC DNA]</scope>
    <source>
        <strain evidence="3">So ce56</strain>
    </source>
</reference>
<dbReference type="SUPFAM" id="SSF48452">
    <property type="entry name" value="TPR-like"/>
    <property type="match status" value="1"/>
</dbReference>
<keyword evidence="3" id="KW-1185">Reference proteome</keyword>
<dbReference type="BioCyc" id="SCEL448385:SCE_RS00310-MONOMER"/>
<feature type="domain" description="Cyclic nucleotide-binding" evidence="1">
    <location>
        <begin position="184"/>
        <end position="285"/>
    </location>
</feature>
<dbReference type="InterPro" id="IPR050503">
    <property type="entry name" value="cAMP-dep_PK_reg_su-like"/>
</dbReference>
<feature type="domain" description="Cyclic nucleotide-binding" evidence="1">
    <location>
        <begin position="314"/>
        <end position="421"/>
    </location>
</feature>
<dbReference type="SUPFAM" id="SSF51206">
    <property type="entry name" value="cAMP-binding domain-like"/>
    <property type="match status" value="2"/>
</dbReference>
<dbReference type="InterPro" id="IPR000595">
    <property type="entry name" value="cNMP-bd_dom"/>
</dbReference>
<accession>A9GL27</accession>
<dbReference type="STRING" id="448385.sce0061"/>